<comment type="caution">
    <text evidence="6">The sequence shown here is derived from an EMBL/GenBank/DDBJ whole genome shotgun (WGS) entry which is preliminary data.</text>
</comment>
<keyword evidence="5" id="KW-0472">Membrane</keyword>
<dbReference type="Gene3D" id="3.40.190.10">
    <property type="entry name" value="Periplasmic binding protein-like II"/>
    <property type="match status" value="2"/>
</dbReference>
<evidence type="ECO:0000313" key="6">
    <source>
        <dbReference type="EMBL" id="KXU34554.1"/>
    </source>
</evidence>
<keyword evidence="3" id="KW-0732">Signal</keyword>
<evidence type="ECO:0000313" key="7">
    <source>
        <dbReference type="Proteomes" id="UP000072660"/>
    </source>
</evidence>
<keyword evidence="4" id="KW-0574">Periplasm</keyword>
<dbReference type="Proteomes" id="UP000072660">
    <property type="component" value="Unassembled WGS sequence"/>
</dbReference>
<keyword evidence="5" id="KW-0812">Transmembrane</keyword>
<comment type="subcellular location">
    <subcellularLocation>
        <location evidence="1">Periplasm</location>
    </subcellularLocation>
</comment>
<dbReference type="GO" id="GO:0015846">
    <property type="term" value="P:polyamine transport"/>
    <property type="evidence" value="ECO:0007669"/>
    <property type="project" value="InterPro"/>
</dbReference>
<dbReference type="PANTHER" id="PTHR30222:SF18">
    <property type="entry name" value="BIFUNCTIONAL POLYHYDROXYBUTYRATE SYNTHASE _ ABC TRANSPORTER PERIPLASMIC BINDING PROTEIN-RELATED"/>
    <property type="match status" value="1"/>
</dbReference>
<accession>A0A139SJ81</accession>
<dbReference type="Pfam" id="PF13416">
    <property type="entry name" value="SBP_bac_8"/>
    <property type="match status" value="1"/>
</dbReference>
<dbReference type="InterPro" id="IPR001188">
    <property type="entry name" value="Sperm_putr-bd"/>
</dbReference>
<evidence type="ECO:0000256" key="4">
    <source>
        <dbReference type="ARBA" id="ARBA00022764"/>
    </source>
</evidence>
<evidence type="ECO:0000256" key="5">
    <source>
        <dbReference type="SAM" id="Phobius"/>
    </source>
</evidence>
<gene>
    <name evidence="6" type="ORF">AXE65_06850</name>
</gene>
<keyword evidence="7" id="KW-1185">Reference proteome</keyword>
<evidence type="ECO:0000256" key="1">
    <source>
        <dbReference type="ARBA" id="ARBA00004418"/>
    </source>
</evidence>
<dbReference type="InterPro" id="IPR006059">
    <property type="entry name" value="SBP"/>
</dbReference>
<name>A0A139SJ81_9GAMM</name>
<protein>
    <recommendedName>
        <fullName evidence="8">Putrescine-binding periplasmic protein</fullName>
    </recommendedName>
</protein>
<dbReference type="GO" id="GO:0019808">
    <property type="term" value="F:polyamine binding"/>
    <property type="evidence" value="ECO:0007669"/>
    <property type="project" value="InterPro"/>
</dbReference>
<dbReference type="PANTHER" id="PTHR30222">
    <property type="entry name" value="SPERMIDINE/PUTRESCINE-BINDING PERIPLASMIC PROTEIN"/>
    <property type="match status" value="1"/>
</dbReference>
<evidence type="ECO:0000256" key="3">
    <source>
        <dbReference type="ARBA" id="ARBA00022729"/>
    </source>
</evidence>
<evidence type="ECO:0000256" key="2">
    <source>
        <dbReference type="ARBA" id="ARBA00022448"/>
    </source>
</evidence>
<reference evidence="6 7" key="1">
    <citation type="submission" date="2016-02" db="EMBL/GenBank/DDBJ databases">
        <authorList>
            <person name="Wen L."/>
            <person name="He K."/>
            <person name="Yang H."/>
        </authorList>
    </citation>
    <scope>NUCLEOTIDE SEQUENCE [LARGE SCALE GENOMIC DNA]</scope>
    <source>
        <strain evidence="6 7">CV58</strain>
    </source>
</reference>
<dbReference type="PRINTS" id="PR00909">
    <property type="entry name" value="SPERMDNBNDNG"/>
</dbReference>
<dbReference type="EMBL" id="LSZO01000211">
    <property type="protein sequence ID" value="KXU34554.1"/>
    <property type="molecule type" value="Genomic_DNA"/>
</dbReference>
<sequence length="371" mass="41855">MSLLEIQYTMLKYVIRNLQYLTLIFGVLFSFAVKAQGVVNIYNWYDYIDLSILPDFEQESGIKVNYQTFSSAHEIIQLLEQKKPIDIAVVPHFMLKQLVRKRLLSPLEQATLQPTRENLDAFIASRVTLVGAGDYAVPYLWYTAALGFNRSSLAKVLGDDFKEDWSLLFDAAQNAKIKGCGIAVADAPVELYATLLSYSGYPGLLDKTPLNRMRRLTRKNLFELRNNLRYIDSDRYLYDLGKGDLCLAMGWSGGISRAAQMNKDVQVVLPSNHALTMAFDALVIPKTAKNSAAAHQFINFLSKPEISARNVNQTFYGSPLKNIKPFLKPELQNSPLLQLTAQNKNRMQLLSAPGIEQQAEMDALWDAFSHQ</sequence>
<keyword evidence="2" id="KW-0813">Transport</keyword>
<keyword evidence="5" id="KW-1133">Transmembrane helix</keyword>
<dbReference type="AlphaFoldDB" id="A0A139SJ81"/>
<evidence type="ECO:0008006" key="8">
    <source>
        <dbReference type="Google" id="ProtNLM"/>
    </source>
</evidence>
<proteinExistence type="predicted"/>
<dbReference type="GO" id="GO:0042597">
    <property type="term" value="C:periplasmic space"/>
    <property type="evidence" value="ECO:0007669"/>
    <property type="project" value="UniProtKB-SubCell"/>
</dbReference>
<organism evidence="6 7">
    <name type="scientific">Ventosimonas gracilis</name>
    <dbReference type="NCBI Taxonomy" id="1680762"/>
    <lineage>
        <taxon>Bacteria</taxon>
        <taxon>Pseudomonadati</taxon>
        <taxon>Pseudomonadota</taxon>
        <taxon>Gammaproteobacteria</taxon>
        <taxon>Pseudomonadales</taxon>
        <taxon>Ventosimonadaceae</taxon>
        <taxon>Ventosimonas</taxon>
    </lineage>
</organism>
<feature type="transmembrane region" description="Helical" evidence="5">
    <location>
        <begin position="20"/>
        <end position="45"/>
    </location>
</feature>
<dbReference type="SUPFAM" id="SSF53850">
    <property type="entry name" value="Periplasmic binding protein-like II"/>
    <property type="match status" value="1"/>
</dbReference>